<dbReference type="Gene3D" id="3.40.50.720">
    <property type="entry name" value="NAD(P)-binding Rossmann-like Domain"/>
    <property type="match status" value="1"/>
</dbReference>
<dbReference type="SMART" id="SM00839">
    <property type="entry name" value="ELFV_dehydrog"/>
    <property type="match status" value="1"/>
</dbReference>
<dbReference type="InterPro" id="IPR006096">
    <property type="entry name" value="Glu/Leu/Phe/Val/Trp_DH_C"/>
</dbReference>
<dbReference type="GO" id="GO:0006538">
    <property type="term" value="P:L-glutamate catabolic process"/>
    <property type="evidence" value="ECO:0007669"/>
    <property type="project" value="TreeGrafter"/>
</dbReference>
<dbReference type="GO" id="GO:0004352">
    <property type="term" value="F:glutamate dehydrogenase (NAD+) activity"/>
    <property type="evidence" value="ECO:0007669"/>
    <property type="project" value="TreeGrafter"/>
</dbReference>
<dbReference type="InterPro" id="IPR036291">
    <property type="entry name" value="NAD(P)-bd_dom_sf"/>
</dbReference>
<feature type="domain" description="Glutamate/phenylalanine/leucine/valine/L-tryptophan dehydrogenase C-terminal" evidence="2">
    <location>
        <begin position="1"/>
        <end position="177"/>
    </location>
</feature>
<keyword evidence="4" id="KW-1185">Reference proteome</keyword>
<evidence type="ECO:0000256" key="1">
    <source>
        <dbReference type="ARBA" id="ARBA00023002"/>
    </source>
</evidence>
<dbReference type="EMBL" id="JACHHJ010000001">
    <property type="protein sequence ID" value="MBB6448125.1"/>
    <property type="molecule type" value="Genomic_DNA"/>
</dbReference>
<dbReference type="SUPFAM" id="SSF51735">
    <property type="entry name" value="NAD(P)-binding Rossmann-fold domains"/>
    <property type="match status" value="1"/>
</dbReference>
<organism evidence="3 4">
    <name type="scientific">Geomicrobium halophilum</name>
    <dbReference type="NCBI Taxonomy" id="549000"/>
    <lineage>
        <taxon>Bacteria</taxon>
        <taxon>Bacillati</taxon>
        <taxon>Bacillota</taxon>
        <taxon>Bacilli</taxon>
        <taxon>Bacillales</taxon>
        <taxon>Geomicrobium</taxon>
    </lineage>
</organism>
<comment type="caution">
    <text evidence="3">The sequence shown here is derived from an EMBL/GenBank/DDBJ whole genome shotgun (WGS) entry which is preliminary data.</text>
</comment>
<dbReference type="PANTHER" id="PTHR11606:SF13">
    <property type="entry name" value="GLUTAMATE DEHYDROGENASE 1, MITOCHONDRIAL"/>
    <property type="match status" value="1"/>
</dbReference>
<evidence type="ECO:0000259" key="2">
    <source>
        <dbReference type="SMART" id="SM00839"/>
    </source>
</evidence>
<keyword evidence="1" id="KW-0560">Oxidoreductase</keyword>
<proteinExistence type="predicted"/>
<reference evidence="3 4" key="1">
    <citation type="submission" date="2020-08" db="EMBL/GenBank/DDBJ databases">
        <title>Genomic Encyclopedia of Type Strains, Phase IV (KMG-IV): sequencing the most valuable type-strain genomes for metagenomic binning, comparative biology and taxonomic classification.</title>
        <authorList>
            <person name="Goeker M."/>
        </authorList>
    </citation>
    <scope>NUCLEOTIDE SEQUENCE [LARGE SCALE GENOMIC DNA]</scope>
    <source>
        <strain evidence="3 4">DSM 21769</strain>
    </source>
</reference>
<dbReference type="AlphaFoldDB" id="A0A841PWC3"/>
<sequence length="179" mass="20069">MRPHRSELLSDIGCKVVAVSDSKVALHDKEGLDIDCAILAKKDRNLSSYGEKEKLENNEDVLYIEVDFLIPAALGNVITKENATKIRAHHIMEIANGPTAPEADDILAQNHQHVFPDILVNAGGVIVSYLESVQNHTHHYFEEKEINIKLQQYQTTHRNAAIIFALQNIDQAIKARGWI</sequence>
<protein>
    <submittedName>
        <fullName evidence="3">Glutamate dehydrogenase/leucine dehydrogenase</fullName>
    </submittedName>
</protein>
<dbReference type="Pfam" id="PF00208">
    <property type="entry name" value="ELFV_dehydrog"/>
    <property type="match status" value="1"/>
</dbReference>
<dbReference type="PANTHER" id="PTHR11606">
    <property type="entry name" value="GLUTAMATE DEHYDROGENASE"/>
    <property type="match status" value="1"/>
</dbReference>
<dbReference type="Proteomes" id="UP000568839">
    <property type="component" value="Unassembled WGS sequence"/>
</dbReference>
<accession>A0A841PWC3</accession>
<dbReference type="RefSeq" id="WP_343069310.1">
    <property type="nucleotide sequence ID" value="NZ_JACHHJ010000001.1"/>
</dbReference>
<gene>
    <name evidence="3" type="ORF">HNR44_000074</name>
</gene>
<name>A0A841PWC3_9BACL</name>
<evidence type="ECO:0000313" key="4">
    <source>
        <dbReference type="Proteomes" id="UP000568839"/>
    </source>
</evidence>
<evidence type="ECO:0000313" key="3">
    <source>
        <dbReference type="EMBL" id="MBB6448125.1"/>
    </source>
</evidence>